<name>A0ACB8TV24_9APHY</name>
<evidence type="ECO:0000313" key="1">
    <source>
        <dbReference type="EMBL" id="KAI0085893.1"/>
    </source>
</evidence>
<sequence length="474" mass="50860">MTVDTQVTEHLIDEQTPLLADNEVQTKHNAVYNRFTKTQKRTILFLIALAGLSPLFISGSFIPSIPQIAKDLGTTGAIVNIAVSLSIITNALGSLLWASYSSYYGRKPIYLLTLSVQCLGSLGVASARSVPTLLAWRIVQAFGSSSGLSVGMGVIGDIYKIEERGTASGVFFAAVLLGPALAPLVGGITAHYYSWRIMQLGLSLFALICLILTIFLQPETSQPGARGIDKAREKGEKDGLVYLNPFKSLWLLRSPNIALPALEGAFVLISDYTLIVPIAYTIGKKYDITNEAIVGALCIPLGLGNCIGAPLSGMLSDRILIAARNKRGGAWVPEDRLRASLIGAALFVPCSILFEGIILHFVDGNVGLVLICICFFFNGLGVDFVLSPLSAYNVDILHDRSAEVIAASMAFRSMLISGSVVLILPAIETFGVLATNTAIAVLCWIGFTFTLSTIKYGDRMRAWVDLGFSTVENN</sequence>
<evidence type="ECO:0000313" key="2">
    <source>
        <dbReference type="Proteomes" id="UP001055072"/>
    </source>
</evidence>
<organism evidence="1 2">
    <name type="scientific">Irpex rosettiformis</name>
    <dbReference type="NCBI Taxonomy" id="378272"/>
    <lineage>
        <taxon>Eukaryota</taxon>
        <taxon>Fungi</taxon>
        <taxon>Dikarya</taxon>
        <taxon>Basidiomycota</taxon>
        <taxon>Agaricomycotina</taxon>
        <taxon>Agaricomycetes</taxon>
        <taxon>Polyporales</taxon>
        <taxon>Irpicaceae</taxon>
        <taxon>Irpex</taxon>
    </lineage>
</organism>
<gene>
    <name evidence="1" type="ORF">BDY19DRAFT_895768</name>
</gene>
<accession>A0ACB8TV24</accession>
<comment type="caution">
    <text evidence="1">The sequence shown here is derived from an EMBL/GenBank/DDBJ whole genome shotgun (WGS) entry which is preliminary data.</text>
</comment>
<dbReference type="EMBL" id="MU274927">
    <property type="protein sequence ID" value="KAI0085893.1"/>
    <property type="molecule type" value="Genomic_DNA"/>
</dbReference>
<dbReference type="Proteomes" id="UP001055072">
    <property type="component" value="Unassembled WGS sequence"/>
</dbReference>
<keyword evidence="2" id="KW-1185">Reference proteome</keyword>
<reference evidence="1" key="1">
    <citation type="journal article" date="2021" name="Environ. Microbiol.">
        <title>Gene family expansions and transcriptome signatures uncover fungal adaptations to wood decay.</title>
        <authorList>
            <person name="Hage H."/>
            <person name="Miyauchi S."/>
            <person name="Viragh M."/>
            <person name="Drula E."/>
            <person name="Min B."/>
            <person name="Chaduli D."/>
            <person name="Navarro D."/>
            <person name="Favel A."/>
            <person name="Norest M."/>
            <person name="Lesage-Meessen L."/>
            <person name="Balint B."/>
            <person name="Merenyi Z."/>
            <person name="de Eugenio L."/>
            <person name="Morin E."/>
            <person name="Martinez A.T."/>
            <person name="Baldrian P."/>
            <person name="Stursova M."/>
            <person name="Martinez M.J."/>
            <person name="Novotny C."/>
            <person name="Magnuson J.K."/>
            <person name="Spatafora J.W."/>
            <person name="Maurice S."/>
            <person name="Pangilinan J."/>
            <person name="Andreopoulos W."/>
            <person name="LaButti K."/>
            <person name="Hundley H."/>
            <person name="Na H."/>
            <person name="Kuo A."/>
            <person name="Barry K."/>
            <person name="Lipzen A."/>
            <person name="Henrissat B."/>
            <person name="Riley R."/>
            <person name="Ahrendt S."/>
            <person name="Nagy L.G."/>
            <person name="Grigoriev I.V."/>
            <person name="Martin F."/>
            <person name="Rosso M.N."/>
        </authorList>
    </citation>
    <scope>NUCLEOTIDE SEQUENCE</scope>
    <source>
        <strain evidence="1">CBS 384.51</strain>
    </source>
</reference>
<protein>
    <submittedName>
        <fullName evidence="1">Major facilitator superfamily domain-containing protein</fullName>
    </submittedName>
</protein>
<proteinExistence type="predicted"/>